<sequence>MQRWRETTRLLVDLGLVPSPGLDFDVREAWESDWLPGGQALSAYVNNFLSGTPEKAERNLDRYRKDRADARSSIQANSFALVLLDGDHMLFQDEFIRSGADGGHQAAQSLLQAVKSHLDVLMAGRNIVVRVYADFVGLAGAYRDAGTVFPGGPSWNSIDEFVWDFNTPDSNAPDLLCAMIDAGKGEGCTDAKVKADFGLNFGDSSSNKPPSHITLPATPSFEHASVSAAAAAALATAKPSPSSVAVTESGAVVAWEALPQTAAVPPPSGDETQAPVLHEWVNVGSAAPPPPPPPLGFGPALVLRPGPGLHRPEEMHNADATSV</sequence>
<evidence type="ECO:0000313" key="5">
    <source>
        <dbReference type="Proteomes" id="UP000006039"/>
    </source>
</evidence>
<reference evidence="5" key="1">
    <citation type="submission" date="2010-07" db="EMBL/GenBank/DDBJ databases">
        <title>The genome sequence of Gaeumannomyces graminis var. tritici strain R3-111a-1.</title>
        <authorList>
            <consortium name="The Broad Institute Genome Sequencing Platform"/>
            <person name="Ma L.-J."/>
            <person name="Dead R."/>
            <person name="Young S."/>
            <person name="Zeng Q."/>
            <person name="Koehrsen M."/>
            <person name="Alvarado L."/>
            <person name="Berlin A."/>
            <person name="Chapman S.B."/>
            <person name="Chen Z."/>
            <person name="Freedman E."/>
            <person name="Gellesch M."/>
            <person name="Goldberg J."/>
            <person name="Griggs A."/>
            <person name="Gujja S."/>
            <person name="Heilman E.R."/>
            <person name="Heiman D."/>
            <person name="Hepburn T."/>
            <person name="Howarth C."/>
            <person name="Jen D."/>
            <person name="Larson L."/>
            <person name="Mehta T."/>
            <person name="Neiman D."/>
            <person name="Pearson M."/>
            <person name="Roberts A."/>
            <person name="Saif S."/>
            <person name="Shea T."/>
            <person name="Shenoy N."/>
            <person name="Sisk P."/>
            <person name="Stolte C."/>
            <person name="Sykes S."/>
            <person name="Walk T."/>
            <person name="White J."/>
            <person name="Yandava C."/>
            <person name="Haas B."/>
            <person name="Nusbaum C."/>
            <person name="Birren B."/>
        </authorList>
    </citation>
    <scope>NUCLEOTIDE SEQUENCE [LARGE SCALE GENOMIC DNA]</scope>
    <source>
        <strain evidence="5">R3-111a-1</strain>
    </source>
</reference>
<reference evidence="4" key="5">
    <citation type="submission" date="2018-04" db="UniProtKB">
        <authorList>
            <consortium name="EnsemblFungi"/>
        </authorList>
    </citation>
    <scope>IDENTIFICATION</scope>
    <source>
        <strain evidence="4">R3-111a-1</strain>
    </source>
</reference>
<dbReference type="OrthoDB" id="2270193at2759"/>
<reference evidence="3" key="2">
    <citation type="submission" date="2010-07" db="EMBL/GenBank/DDBJ databases">
        <authorList>
            <consortium name="The Broad Institute Genome Sequencing Platform"/>
            <consortium name="Broad Institute Genome Sequencing Center for Infectious Disease"/>
            <person name="Ma L.-J."/>
            <person name="Dead R."/>
            <person name="Young S."/>
            <person name="Zeng Q."/>
            <person name="Koehrsen M."/>
            <person name="Alvarado L."/>
            <person name="Berlin A."/>
            <person name="Chapman S.B."/>
            <person name="Chen Z."/>
            <person name="Freedman E."/>
            <person name="Gellesch M."/>
            <person name="Goldberg J."/>
            <person name="Griggs A."/>
            <person name="Gujja S."/>
            <person name="Heilman E.R."/>
            <person name="Heiman D."/>
            <person name="Hepburn T."/>
            <person name="Howarth C."/>
            <person name="Jen D."/>
            <person name="Larson L."/>
            <person name="Mehta T."/>
            <person name="Neiman D."/>
            <person name="Pearson M."/>
            <person name="Roberts A."/>
            <person name="Saif S."/>
            <person name="Shea T."/>
            <person name="Shenoy N."/>
            <person name="Sisk P."/>
            <person name="Stolte C."/>
            <person name="Sykes S."/>
            <person name="Walk T."/>
            <person name="White J."/>
            <person name="Yandava C."/>
            <person name="Haas B."/>
            <person name="Nusbaum C."/>
            <person name="Birren B."/>
        </authorList>
    </citation>
    <scope>NUCLEOTIDE SEQUENCE</scope>
    <source>
        <strain evidence="3">R3-111a-1</strain>
    </source>
</reference>
<dbReference type="Proteomes" id="UP000006039">
    <property type="component" value="Unassembled WGS sequence"/>
</dbReference>
<feature type="region of interest" description="Disordered" evidence="1">
    <location>
        <begin position="285"/>
        <end position="323"/>
    </location>
</feature>
<accession>J3P8P9</accession>
<dbReference type="HOGENOM" id="CLU_860649_0_0_1"/>
<dbReference type="PANTHER" id="PTHR37543:SF1">
    <property type="entry name" value="CCCH ZINC FINGER DNA BINDING PROTEIN (AFU_ORTHOLOGUE AFUA_5G12760)"/>
    <property type="match status" value="1"/>
</dbReference>
<dbReference type="STRING" id="644352.J3P8P9"/>
<reference evidence="4" key="4">
    <citation type="journal article" date="2015" name="G3 (Bethesda)">
        <title>Genome sequences of three phytopathogenic species of the Magnaporthaceae family of fungi.</title>
        <authorList>
            <person name="Okagaki L.H."/>
            <person name="Nunes C.C."/>
            <person name="Sailsbery J."/>
            <person name="Clay B."/>
            <person name="Brown D."/>
            <person name="John T."/>
            <person name="Oh Y."/>
            <person name="Young N."/>
            <person name="Fitzgerald M."/>
            <person name="Haas B.J."/>
            <person name="Zeng Q."/>
            <person name="Young S."/>
            <person name="Adiconis X."/>
            <person name="Fan L."/>
            <person name="Levin J.Z."/>
            <person name="Mitchell T.K."/>
            <person name="Okubara P.A."/>
            <person name="Farman M.L."/>
            <person name="Kohn L.M."/>
            <person name="Birren B."/>
            <person name="Ma L.-J."/>
            <person name="Dean R.A."/>
        </authorList>
    </citation>
    <scope>NUCLEOTIDE SEQUENCE</scope>
    <source>
        <strain evidence="4">R3-111a-1</strain>
    </source>
</reference>
<keyword evidence="5" id="KW-1185">Reference proteome</keyword>
<dbReference type="RefSeq" id="XP_009226007.1">
    <property type="nucleotide sequence ID" value="XM_009227743.1"/>
</dbReference>
<dbReference type="EnsemblFungi" id="EJT73033">
    <property type="protein sequence ID" value="EJT73033"/>
    <property type="gene ID" value="GGTG_09884"/>
</dbReference>
<organism evidence="3">
    <name type="scientific">Gaeumannomyces tritici (strain R3-111a-1)</name>
    <name type="common">Wheat and barley take-all root rot fungus</name>
    <name type="synonym">Gaeumannomyces graminis var. tritici</name>
    <dbReference type="NCBI Taxonomy" id="644352"/>
    <lineage>
        <taxon>Eukaryota</taxon>
        <taxon>Fungi</taxon>
        <taxon>Dikarya</taxon>
        <taxon>Ascomycota</taxon>
        <taxon>Pezizomycotina</taxon>
        <taxon>Sordariomycetes</taxon>
        <taxon>Sordariomycetidae</taxon>
        <taxon>Magnaporthales</taxon>
        <taxon>Magnaporthaceae</taxon>
        <taxon>Gaeumannomyces</taxon>
    </lineage>
</organism>
<protein>
    <recommendedName>
        <fullName evidence="2">DUF7923 domain-containing protein</fullName>
    </recommendedName>
</protein>
<proteinExistence type="predicted"/>
<dbReference type="InterPro" id="IPR057683">
    <property type="entry name" value="DUF7923"/>
</dbReference>
<dbReference type="AlphaFoldDB" id="J3P8P9"/>
<gene>
    <name evidence="4" type="primary">20350342</name>
    <name evidence="3" type="ORF">GGTG_09884</name>
</gene>
<evidence type="ECO:0000313" key="3">
    <source>
        <dbReference type="EMBL" id="EJT73033.1"/>
    </source>
</evidence>
<evidence type="ECO:0000256" key="1">
    <source>
        <dbReference type="SAM" id="MobiDB-lite"/>
    </source>
</evidence>
<dbReference type="Pfam" id="PF25540">
    <property type="entry name" value="DUF7923"/>
    <property type="match status" value="1"/>
</dbReference>
<feature type="compositionally biased region" description="Pro residues" evidence="1">
    <location>
        <begin position="287"/>
        <end position="296"/>
    </location>
</feature>
<dbReference type="GeneID" id="20350342"/>
<reference evidence="3" key="3">
    <citation type="submission" date="2010-09" db="EMBL/GenBank/DDBJ databases">
        <title>Annotation of Gaeumannomyces graminis var. tritici R3-111a-1.</title>
        <authorList>
            <consortium name="The Broad Institute Genome Sequencing Platform"/>
            <person name="Ma L.-J."/>
            <person name="Dead R."/>
            <person name="Young S.K."/>
            <person name="Zeng Q."/>
            <person name="Gargeya S."/>
            <person name="Fitzgerald M."/>
            <person name="Haas B."/>
            <person name="Abouelleil A."/>
            <person name="Alvarado L."/>
            <person name="Arachchi H.M."/>
            <person name="Berlin A."/>
            <person name="Brown A."/>
            <person name="Chapman S.B."/>
            <person name="Chen Z."/>
            <person name="Dunbar C."/>
            <person name="Freedman E."/>
            <person name="Gearin G."/>
            <person name="Gellesch M."/>
            <person name="Goldberg J."/>
            <person name="Griggs A."/>
            <person name="Gujja S."/>
            <person name="Heiman D."/>
            <person name="Howarth C."/>
            <person name="Larson L."/>
            <person name="Lui A."/>
            <person name="MacDonald P.J.P."/>
            <person name="Mehta T."/>
            <person name="Montmayeur A."/>
            <person name="Murphy C."/>
            <person name="Neiman D."/>
            <person name="Pearson M."/>
            <person name="Priest M."/>
            <person name="Roberts A."/>
            <person name="Saif S."/>
            <person name="Shea T."/>
            <person name="Shenoy N."/>
            <person name="Sisk P."/>
            <person name="Stolte C."/>
            <person name="Sykes S."/>
            <person name="Yandava C."/>
            <person name="Wortman J."/>
            <person name="Nusbaum C."/>
            <person name="Birren B."/>
        </authorList>
    </citation>
    <scope>NUCLEOTIDE SEQUENCE</scope>
    <source>
        <strain evidence="3">R3-111a-1</strain>
    </source>
</reference>
<dbReference type="PANTHER" id="PTHR37543">
    <property type="entry name" value="CCCH ZINC FINGER DNA BINDING PROTEIN (AFU_ORTHOLOGUE AFUA_5G12760)"/>
    <property type="match status" value="1"/>
</dbReference>
<dbReference type="VEuPathDB" id="FungiDB:GGTG_09884"/>
<feature type="domain" description="DUF7923" evidence="2">
    <location>
        <begin position="76"/>
        <end position="202"/>
    </location>
</feature>
<name>J3P8P9_GAET3</name>
<dbReference type="EMBL" id="GL385399">
    <property type="protein sequence ID" value="EJT73033.1"/>
    <property type="molecule type" value="Genomic_DNA"/>
</dbReference>
<evidence type="ECO:0000259" key="2">
    <source>
        <dbReference type="Pfam" id="PF25540"/>
    </source>
</evidence>
<evidence type="ECO:0000313" key="4">
    <source>
        <dbReference type="EnsemblFungi" id="EJT73033"/>
    </source>
</evidence>